<accession>A0A9W7G6V5</accession>
<protein>
    <submittedName>
        <fullName evidence="3">Uncharacterized protein</fullName>
    </submittedName>
</protein>
<feature type="compositionally biased region" description="Basic and acidic residues" evidence="1">
    <location>
        <begin position="349"/>
        <end position="359"/>
    </location>
</feature>
<evidence type="ECO:0000313" key="3">
    <source>
        <dbReference type="EMBL" id="GMI35807.1"/>
    </source>
</evidence>
<proteinExistence type="predicted"/>
<evidence type="ECO:0000313" key="4">
    <source>
        <dbReference type="Proteomes" id="UP001165065"/>
    </source>
</evidence>
<keyword evidence="2" id="KW-1133">Transmembrane helix</keyword>
<feature type="compositionally biased region" description="Basic and acidic residues" evidence="1">
    <location>
        <begin position="329"/>
        <end position="342"/>
    </location>
</feature>
<evidence type="ECO:0000256" key="1">
    <source>
        <dbReference type="SAM" id="MobiDB-lite"/>
    </source>
</evidence>
<organism evidence="3 4">
    <name type="scientific">Triparma columacea</name>
    <dbReference type="NCBI Taxonomy" id="722753"/>
    <lineage>
        <taxon>Eukaryota</taxon>
        <taxon>Sar</taxon>
        <taxon>Stramenopiles</taxon>
        <taxon>Ochrophyta</taxon>
        <taxon>Bolidophyceae</taxon>
        <taxon>Parmales</taxon>
        <taxon>Triparmaceae</taxon>
        <taxon>Triparma</taxon>
    </lineage>
</organism>
<comment type="caution">
    <text evidence="3">The sequence shown here is derived from an EMBL/GenBank/DDBJ whole genome shotgun (WGS) entry which is preliminary data.</text>
</comment>
<keyword evidence="2" id="KW-0472">Membrane</keyword>
<feature type="transmembrane region" description="Helical" evidence="2">
    <location>
        <begin position="99"/>
        <end position="121"/>
    </location>
</feature>
<reference evidence="4" key="1">
    <citation type="journal article" date="2023" name="Commun. Biol.">
        <title>Genome analysis of Parmales, the sister group of diatoms, reveals the evolutionary specialization of diatoms from phago-mixotrophs to photoautotrophs.</title>
        <authorList>
            <person name="Ban H."/>
            <person name="Sato S."/>
            <person name="Yoshikawa S."/>
            <person name="Yamada K."/>
            <person name="Nakamura Y."/>
            <person name="Ichinomiya M."/>
            <person name="Sato N."/>
            <person name="Blanc-Mathieu R."/>
            <person name="Endo H."/>
            <person name="Kuwata A."/>
            <person name="Ogata H."/>
        </authorList>
    </citation>
    <scope>NUCLEOTIDE SEQUENCE [LARGE SCALE GENOMIC DNA]</scope>
</reference>
<gene>
    <name evidence="3" type="ORF">TrCOL_g10779</name>
</gene>
<keyword evidence="2" id="KW-0812">Transmembrane</keyword>
<name>A0A9W7G6V5_9STRA</name>
<dbReference type="AlphaFoldDB" id="A0A9W7G6V5"/>
<dbReference type="EMBL" id="BRYA01000926">
    <property type="protein sequence ID" value="GMI35807.1"/>
    <property type="molecule type" value="Genomic_DNA"/>
</dbReference>
<keyword evidence="4" id="KW-1185">Reference proteome</keyword>
<sequence>MSASPLTSISPLLALYYYITSILHYYLHPTSTLAEHPHPNLPLHTRTYLYQSTLPLKLWSEPHYRKGTYQQDLLDNLRNVAIPGTGVPLHLFCYFKFTAFLFLLVIQPTVVFIATLNLFFFKGFNLEMACHEYVRVLLGEELDWCSKWRVNCNVAAMHSVRTMKVGGYDMENKWEFLEKGAALGVPVSPILTLPGLCIKHKNEEGGMGIHFYKNAMDGGDWIIQKVISNSSFVQDLLPDDAPLSTFRILTQSRAATKVGPSGWIKSAVPTDIEALSCVFRAGRKGALTDHDSILFNIDPDTSIILGGTTNANWYKLGLKEALPGGCDWRSGDEEHVVGEHPDKRGKKVRGSEEERSDDS</sequence>
<feature type="region of interest" description="Disordered" evidence="1">
    <location>
        <begin position="329"/>
        <end position="359"/>
    </location>
</feature>
<feature type="transmembrane region" description="Helical" evidence="2">
    <location>
        <begin position="6"/>
        <end position="27"/>
    </location>
</feature>
<evidence type="ECO:0000256" key="2">
    <source>
        <dbReference type="SAM" id="Phobius"/>
    </source>
</evidence>
<dbReference type="OrthoDB" id="35279at2759"/>
<dbReference type="Proteomes" id="UP001165065">
    <property type="component" value="Unassembled WGS sequence"/>
</dbReference>